<sequence>MKFLFKLIIGYIDFLETLSFLNCYVSQCRTRSITMFYVFTHKTNYGSACPINRIMSIANDLKIDLFNFNSIESFNNYEKQIFCI</sequence>
<reference evidence="2 3" key="1">
    <citation type="submission" date="2019-08" db="EMBL/GenBank/DDBJ databases">
        <title>Whole genome of Aphis craccivora.</title>
        <authorList>
            <person name="Voronova N.V."/>
            <person name="Shulinski R.S."/>
            <person name="Bandarenka Y.V."/>
            <person name="Zhorov D.G."/>
            <person name="Warner D."/>
        </authorList>
    </citation>
    <scope>NUCLEOTIDE SEQUENCE [LARGE SCALE GENOMIC DNA]</scope>
    <source>
        <strain evidence="2">180601</strain>
        <tissue evidence="2">Whole Body</tissue>
    </source>
</reference>
<feature type="signal peptide" evidence="1">
    <location>
        <begin position="1"/>
        <end position="19"/>
    </location>
</feature>
<proteinExistence type="predicted"/>
<dbReference type="AlphaFoldDB" id="A0A6G0Z6X9"/>
<protein>
    <submittedName>
        <fullName evidence="2">Uncharacterized protein</fullName>
    </submittedName>
</protein>
<dbReference type="Proteomes" id="UP000478052">
    <property type="component" value="Unassembled WGS sequence"/>
</dbReference>
<evidence type="ECO:0000313" key="3">
    <source>
        <dbReference type="Proteomes" id="UP000478052"/>
    </source>
</evidence>
<keyword evidence="3" id="KW-1185">Reference proteome</keyword>
<keyword evidence="1" id="KW-0732">Signal</keyword>
<evidence type="ECO:0000256" key="1">
    <source>
        <dbReference type="SAM" id="SignalP"/>
    </source>
</evidence>
<dbReference type="EMBL" id="VUJU01001275">
    <property type="protein sequence ID" value="KAF0766053.1"/>
    <property type="molecule type" value="Genomic_DNA"/>
</dbReference>
<gene>
    <name evidence="2" type="ORF">FWK35_00026595</name>
</gene>
<evidence type="ECO:0000313" key="2">
    <source>
        <dbReference type="EMBL" id="KAF0766053.1"/>
    </source>
</evidence>
<accession>A0A6G0Z6X9</accession>
<organism evidence="2 3">
    <name type="scientific">Aphis craccivora</name>
    <name type="common">Cowpea aphid</name>
    <dbReference type="NCBI Taxonomy" id="307492"/>
    <lineage>
        <taxon>Eukaryota</taxon>
        <taxon>Metazoa</taxon>
        <taxon>Ecdysozoa</taxon>
        <taxon>Arthropoda</taxon>
        <taxon>Hexapoda</taxon>
        <taxon>Insecta</taxon>
        <taxon>Pterygota</taxon>
        <taxon>Neoptera</taxon>
        <taxon>Paraneoptera</taxon>
        <taxon>Hemiptera</taxon>
        <taxon>Sternorrhyncha</taxon>
        <taxon>Aphidomorpha</taxon>
        <taxon>Aphidoidea</taxon>
        <taxon>Aphididae</taxon>
        <taxon>Aphidini</taxon>
        <taxon>Aphis</taxon>
        <taxon>Aphis</taxon>
    </lineage>
</organism>
<name>A0A6G0Z6X9_APHCR</name>
<comment type="caution">
    <text evidence="2">The sequence shown here is derived from an EMBL/GenBank/DDBJ whole genome shotgun (WGS) entry which is preliminary data.</text>
</comment>
<feature type="chain" id="PRO_5026076904" evidence="1">
    <location>
        <begin position="20"/>
        <end position="84"/>
    </location>
</feature>